<reference evidence="2 3" key="1">
    <citation type="submission" date="2024-10" db="EMBL/GenBank/DDBJ databases">
        <title>The Natural Products Discovery Center: Release of the First 8490 Sequenced Strains for Exploring Actinobacteria Biosynthetic Diversity.</title>
        <authorList>
            <person name="Kalkreuter E."/>
            <person name="Kautsar S.A."/>
            <person name="Yang D."/>
            <person name="Bader C.D."/>
            <person name="Teijaro C.N."/>
            <person name="Fluegel L."/>
            <person name="Davis C.M."/>
            <person name="Simpson J.R."/>
            <person name="Lauterbach L."/>
            <person name="Steele A.D."/>
            <person name="Gui C."/>
            <person name="Meng S."/>
            <person name="Li G."/>
            <person name="Viehrig K."/>
            <person name="Ye F."/>
            <person name="Su P."/>
            <person name="Kiefer A.F."/>
            <person name="Nichols A."/>
            <person name="Cepeda A.J."/>
            <person name="Yan W."/>
            <person name="Fan B."/>
            <person name="Jiang Y."/>
            <person name="Adhikari A."/>
            <person name="Zheng C.-J."/>
            <person name="Schuster L."/>
            <person name="Cowan T.M."/>
            <person name="Smanski M.J."/>
            <person name="Chevrette M.G."/>
            <person name="De Carvalho L.P.S."/>
            <person name="Shen B."/>
        </authorList>
    </citation>
    <scope>NUCLEOTIDE SEQUENCE [LARGE SCALE GENOMIC DNA]</scope>
    <source>
        <strain evidence="2 3">NPDC004550</strain>
    </source>
</reference>
<evidence type="ECO:0000313" key="3">
    <source>
        <dbReference type="Proteomes" id="UP001601521"/>
    </source>
</evidence>
<name>A0ABW6NF75_9NOCA</name>
<protein>
    <submittedName>
        <fullName evidence="2">CHAP domain-containing protein</fullName>
    </submittedName>
</protein>
<organism evidence="2 3">
    <name type="scientific">Nocardia africana</name>
    <dbReference type="NCBI Taxonomy" id="134964"/>
    <lineage>
        <taxon>Bacteria</taxon>
        <taxon>Bacillati</taxon>
        <taxon>Actinomycetota</taxon>
        <taxon>Actinomycetes</taxon>
        <taxon>Mycobacteriales</taxon>
        <taxon>Nocardiaceae</taxon>
        <taxon>Nocardia</taxon>
    </lineage>
</organism>
<dbReference type="RefSeq" id="WP_387250642.1">
    <property type="nucleotide sequence ID" value="NZ_JBIALX010000004.1"/>
</dbReference>
<gene>
    <name evidence="2" type="ORF">ACFYTH_10540</name>
</gene>
<proteinExistence type="predicted"/>
<dbReference type="Proteomes" id="UP001601521">
    <property type="component" value="Unassembled WGS sequence"/>
</dbReference>
<feature type="domain" description="Peptidase C51" evidence="1">
    <location>
        <begin position="264"/>
        <end position="349"/>
    </location>
</feature>
<dbReference type="InterPro" id="IPR007921">
    <property type="entry name" value="CHAP_dom"/>
</dbReference>
<sequence>MSPSTFDLSDITLVPPAGAHKGLIAVLHAVEKALRQSIGLLASGKPAEQPDLLHQMEKRGLLHDGLDDKHDFAVMVDAHAKTVEKLRAAQRAISHRDEDVSRASYSTFDTSNGTFTACMTKVRQLQSRLESASKWNTTHRPLPRSEEQDLIATALHAVSYVHSKVDSAARQIQHQKHVIEKSAPTYPALAYPSGRGGGGGVAPSSVPDPTMGRGTTDPIHPIPLASGGAPGVVATALSQVGVHEIPGMPNHLPRNGNKPKPYDIGDQWCAAFATWTWKHEGIPLDWTSTPTKGLAVRVPTIWADAQRHGLADKPSDARAGDLIVLHDQSHMGVVKKVDADGTIHTIEGNSGDAVTQHKYSPGDGQVTGVIHPPAQNKAT</sequence>
<keyword evidence="3" id="KW-1185">Reference proteome</keyword>
<dbReference type="Pfam" id="PF05257">
    <property type="entry name" value="CHAP"/>
    <property type="match status" value="1"/>
</dbReference>
<dbReference type="EMBL" id="JBIALX010000004">
    <property type="protein sequence ID" value="MFF0453795.1"/>
    <property type="molecule type" value="Genomic_DNA"/>
</dbReference>
<comment type="caution">
    <text evidence="2">The sequence shown here is derived from an EMBL/GenBank/DDBJ whole genome shotgun (WGS) entry which is preliminary data.</text>
</comment>
<evidence type="ECO:0000259" key="1">
    <source>
        <dbReference type="Pfam" id="PF05257"/>
    </source>
</evidence>
<evidence type="ECO:0000313" key="2">
    <source>
        <dbReference type="EMBL" id="MFF0453795.1"/>
    </source>
</evidence>
<accession>A0ABW6NF75</accession>